<reference evidence="17 18" key="1">
    <citation type="submission" date="2017-12" db="EMBL/GenBank/DDBJ databases">
        <title>Sequencing, de novo assembly and annotation of complete genome of a new Thraustochytrid species, strain FCC1311.</title>
        <authorList>
            <person name="Sedici K."/>
            <person name="Godart F."/>
            <person name="Aiese Cigliano R."/>
            <person name="Sanseverino W."/>
            <person name="Barakat M."/>
            <person name="Ortet P."/>
            <person name="Marechal E."/>
            <person name="Cagnac O."/>
            <person name="Amato A."/>
        </authorList>
    </citation>
    <scope>NUCLEOTIDE SEQUENCE [LARGE SCALE GENOMIC DNA]</scope>
</reference>
<keyword evidence="3 15" id="KW-0723">Serine/threonine-protein kinase</keyword>
<dbReference type="GO" id="GO:0004674">
    <property type="term" value="F:protein serine/threonine kinase activity"/>
    <property type="evidence" value="ECO:0007669"/>
    <property type="project" value="UniProtKB-KW"/>
</dbReference>
<dbReference type="SMART" id="SM00220">
    <property type="entry name" value="S_TKc"/>
    <property type="match status" value="1"/>
</dbReference>
<keyword evidence="10 14" id="KW-0067">ATP-binding</keyword>
<evidence type="ECO:0000256" key="10">
    <source>
        <dbReference type="ARBA" id="ARBA00022840"/>
    </source>
</evidence>
<evidence type="ECO:0000256" key="15">
    <source>
        <dbReference type="RuleBase" id="RU000304"/>
    </source>
</evidence>
<evidence type="ECO:0000256" key="14">
    <source>
        <dbReference type="PROSITE-ProRule" id="PRU10141"/>
    </source>
</evidence>
<dbReference type="SUPFAM" id="SSF56112">
    <property type="entry name" value="Protein kinase-like (PK-like)"/>
    <property type="match status" value="1"/>
</dbReference>
<comment type="catalytic activity">
    <reaction evidence="13">
        <text>L-seryl-[protein] + ATP = O-phospho-L-seryl-[protein] + ADP + H(+)</text>
        <dbReference type="Rhea" id="RHEA:17989"/>
        <dbReference type="Rhea" id="RHEA-COMP:9863"/>
        <dbReference type="Rhea" id="RHEA-COMP:11604"/>
        <dbReference type="ChEBI" id="CHEBI:15378"/>
        <dbReference type="ChEBI" id="CHEBI:29999"/>
        <dbReference type="ChEBI" id="CHEBI:30616"/>
        <dbReference type="ChEBI" id="CHEBI:83421"/>
        <dbReference type="ChEBI" id="CHEBI:456216"/>
        <dbReference type="EC" id="2.7.11.1"/>
    </reaction>
</comment>
<evidence type="ECO:0000256" key="11">
    <source>
        <dbReference type="ARBA" id="ARBA00024334"/>
    </source>
</evidence>
<feature type="binding site" evidence="14">
    <location>
        <position position="45"/>
    </location>
    <ligand>
        <name>ATP</name>
        <dbReference type="ChEBI" id="CHEBI:30616"/>
    </ligand>
</feature>
<evidence type="ECO:0000256" key="9">
    <source>
        <dbReference type="ARBA" id="ARBA00022837"/>
    </source>
</evidence>
<dbReference type="Gene3D" id="1.10.510.10">
    <property type="entry name" value="Transferase(Phosphotransferase) domain 1"/>
    <property type="match status" value="1"/>
</dbReference>
<dbReference type="FunFam" id="3.30.200.20:FF:000315">
    <property type="entry name" value="Calcium-dependent protein kinase 3"/>
    <property type="match status" value="1"/>
</dbReference>
<name>A0A2R5GFK6_9STRA</name>
<comment type="similarity">
    <text evidence="11">Belongs to the protein kinase superfamily. Ser/Thr protein kinase family. CDPK subfamily.</text>
</comment>
<dbReference type="OrthoDB" id="193931at2759"/>
<feature type="domain" description="Protein kinase" evidence="16">
    <location>
        <begin position="15"/>
        <end position="273"/>
    </location>
</feature>
<dbReference type="GO" id="GO:0005524">
    <property type="term" value="F:ATP binding"/>
    <property type="evidence" value="ECO:0007669"/>
    <property type="project" value="UniProtKB-UniRule"/>
</dbReference>
<accession>A0A2R5GFK6</accession>
<gene>
    <name evidence="17" type="ORF">FCC1311_036342</name>
</gene>
<dbReference type="AlphaFoldDB" id="A0A2R5GFK6"/>
<dbReference type="PROSITE" id="PS00107">
    <property type="entry name" value="PROTEIN_KINASE_ATP"/>
    <property type="match status" value="1"/>
</dbReference>
<dbReference type="Proteomes" id="UP000241890">
    <property type="component" value="Unassembled WGS sequence"/>
</dbReference>
<evidence type="ECO:0000256" key="8">
    <source>
        <dbReference type="ARBA" id="ARBA00022777"/>
    </source>
</evidence>
<dbReference type="InterPro" id="IPR000719">
    <property type="entry name" value="Prot_kinase_dom"/>
</dbReference>
<keyword evidence="4" id="KW-0808">Transferase</keyword>
<dbReference type="InterPro" id="IPR008271">
    <property type="entry name" value="Ser/Thr_kinase_AS"/>
</dbReference>
<keyword evidence="6" id="KW-0677">Repeat</keyword>
<dbReference type="PROSITE" id="PS50011">
    <property type="entry name" value="PROTEIN_KINASE_DOM"/>
    <property type="match status" value="1"/>
</dbReference>
<dbReference type="InParanoid" id="A0A2R5GFK6"/>
<keyword evidence="8 17" id="KW-0418">Kinase</keyword>
<comment type="caution">
    <text evidence="17">The sequence shown here is derived from an EMBL/GenBank/DDBJ whole genome shotgun (WGS) entry which is preliminary data.</text>
</comment>
<evidence type="ECO:0000256" key="2">
    <source>
        <dbReference type="ARBA" id="ARBA00012513"/>
    </source>
</evidence>
<evidence type="ECO:0000256" key="12">
    <source>
        <dbReference type="ARBA" id="ARBA00047899"/>
    </source>
</evidence>
<protein>
    <recommendedName>
        <fullName evidence="2">non-specific serine/threonine protein kinase</fullName>
        <ecNumber evidence="2">2.7.11.1</ecNumber>
    </recommendedName>
</protein>
<dbReference type="EMBL" id="BEYU01000030">
    <property type="protein sequence ID" value="GBG27413.1"/>
    <property type="molecule type" value="Genomic_DNA"/>
</dbReference>
<dbReference type="EC" id="2.7.11.1" evidence="2"/>
<dbReference type="PROSITE" id="PS00108">
    <property type="entry name" value="PROTEIN_KINASE_ST"/>
    <property type="match status" value="1"/>
</dbReference>
<evidence type="ECO:0000256" key="6">
    <source>
        <dbReference type="ARBA" id="ARBA00022737"/>
    </source>
</evidence>
<keyword evidence="5" id="KW-0479">Metal-binding</keyword>
<dbReference type="Gene3D" id="3.30.200.20">
    <property type="entry name" value="Phosphorylase Kinase, domain 1"/>
    <property type="match status" value="1"/>
</dbReference>
<evidence type="ECO:0000256" key="13">
    <source>
        <dbReference type="ARBA" id="ARBA00048679"/>
    </source>
</evidence>
<sequence length="338" mass="38583">MPSFFFNTDEFNKRYRVSRTLGTGSFATVKVCTLKEDKNVQRAVKIMNLLTMKAEDAEALETEMQILYDMDHPNIVKLYETYRSKKNVYLVMELMMGGEMFDRIVEKEHYEESMARRDLISIAKALEYCHKQDIVHRDLKPENLLYSDETNDAVVKLADFGLAKVCKEEPFMKTACGTPGYVAPEILQGDKYDFKVDVWSFGVIAYILLCGFPPFYHPNNAELFRQIKRGKYEFPSPYWDDVSQDAKDFINFMLVTNPVERPTISEVLQHKWLQGDANSNLTGNLDKLREYNATRKFKNAVNGIKAVARMRKSLAGGDHAADISAAVTASGKKMATVP</sequence>
<evidence type="ECO:0000313" key="18">
    <source>
        <dbReference type="Proteomes" id="UP000241890"/>
    </source>
</evidence>
<evidence type="ECO:0000256" key="4">
    <source>
        <dbReference type="ARBA" id="ARBA00022679"/>
    </source>
</evidence>
<evidence type="ECO:0000256" key="7">
    <source>
        <dbReference type="ARBA" id="ARBA00022741"/>
    </source>
</evidence>
<evidence type="ECO:0000256" key="3">
    <source>
        <dbReference type="ARBA" id="ARBA00022527"/>
    </source>
</evidence>
<keyword evidence="9" id="KW-0106">Calcium</keyword>
<evidence type="ECO:0000256" key="1">
    <source>
        <dbReference type="ARBA" id="ARBA00001946"/>
    </source>
</evidence>
<evidence type="ECO:0000313" key="17">
    <source>
        <dbReference type="EMBL" id="GBG27413.1"/>
    </source>
</evidence>
<proteinExistence type="inferred from homology"/>
<keyword evidence="18" id="KW-1185">Reference proteome</keyword>
<organism evidence="17 18">
    <name type="scientific">Hondaea fermentalgiana</name>
    <dbReference type="NCBI Taxonomy" id="2315210"/>
    <lineage>
        <taxon>Eukaryota</taxon>
        <taxon>Sar</taxon>
        <taxon>Stramenopiles</taxon>
        <taxon>Bigyra</taxon>
        <taxon>Labyrinthulomycetes</taxon>
        <taxon>Thraustochytrida</taxon>
        <taxon>Thraustochytriidae</taxon>
        <taxon>Hondaea</taxon>
    </lineage>
</organism>
<dbReference type="Pfam" id="PF00069">
    <property type="entry name" value="Pkinase"/>
    <property type="match status" value="1"/>
</dbReference>
<dbReference type="GO" id="GO:0046872">
    <property type="term" value="F:metal ion binding"/>
    <property type="evidence" value="ECO:0007669"/>
    <property type="project" value="UniProtKB-KW"/>
</dbReference>
<dbReference type="InterPro" id="IPR011009">
    <property type="entry name" value="Kinase-like_dom_sf"/>
</dbReference>
<dbReference type="FunFam" id="1.10.510.10:FF:000026">
    <property type="entry name" value="Calcium/calmodulin-dependent protein kinase type 1"/>
    <property type="match status" value="1"/>
</dbReference>
<dbReference type="PANTHER" id="PTHR24347">
    <property type="entry name" value="SERINE/THREONINE-PROTEIN KINASE"/>
    <property type="match status" value="1"/>
</dbReference>
<dbReference type="CDD" id="cd05117">
    <property type="entry name" value="STKc_CAMK"/>
    <property type="match status" value="1"/>
</dbReference>
<comment type="catalytic activity">
    <reaction evidence="12">
        <text>L-threonyl-[protein] + ATP = O-phospho-L-threonyl-[protein] + ADP + H(+)</text>
        <dbReference type="Rhea" id="RHEA:46608"/>
        <dbReference type="Rhea" id="RHEA-COMP:11060"/>
        <dbReference type="Rhea" id="RHEA-COMP:11605"/>
        <dbReference type="ChEBI" id="CHEBI:15378"/>
        <dbReference type="ChEBI" id="CHEBI:30013"/>
        <dbReference type="ChEBI" id="CHEBI:30616"/>
        <dbReference type="ChEBI" id="CHEBI:61977"/>
        <dbReference type="ChEBI" id="CHEBI:456216"/>
        <dbReference type="EC" id="2.7.11.1"/>
    </reaction>
</comment>
<dbReference type="InterPro" id="IPR017441">
    <property type="entry name" value="Protein_kinase_ATP_BS"/>
</dbReference>
<comment type="cofactor">
    <cofactor evidence="1">
        <name>Mg(2+)</name>
        <dbReference type="ChEBI" id="CHEBI:18420"/>
    </cofactor>
</comment>
<evidence type="ECO:0000256" key="5">
    <source>
        <dbReference type="ARBA" id="ARBA00022723"/>
    </source>
</evidence>
<keyword evidence="7 14" id="KW-0547">Nucleotide-binding</keyword>
<evidence type="ECO:0000259" key="16">
    <source>
        <dbReference type="PROSITE" id="PS50011"/>
    </source>
</evidence>